<dbReference type="RefSeq" id="WP_109679698.1">
    <property type="nucleotide sequence ID" value="NZ_CP086615.1"/>
</dbReference>
<dbReference type="Pfam" id="PF00300">
    <property type="entry name" value="His_Phos_1"/>
    <property type="match status" value="1"/>
</dbReference>
<dbReference type="CDD" id="cd07067">
    <property type="entry name" value="HP_PGM_like"/>
    <property type="match status" value="1"/>
</dbReference>
<dbReference type="Gene3D" id="3.40.50.1240">
    <property type="entry name" value="Phosphoglycerate mutase-like"/>
    <property type="match status" value="1"/>
</dbReference>
<dbReference type="InterPro" id="IPR013078">
    <property type="entry name" value="His_Pase_superF_clade-1"/>
</dbReference>
<comment type="caution">
    <text evidence="1">The sequence shown here is derived from an EMBL/GenBank/DDBJ whole genome shotgun (WGS) entry which is preliminary data.</text>
</comment>
<gene>
    <name evidence="1" type="ORF">DEM34_15270</name>
</gene>
<sequence length="175" mass="18463">MSNGARVIVIRHGIAEDAEAAARAGTPDAQRALTGAGLRKLRRAAAGLRSLEPQLAAIGHSPLRRTRETAEALAAFWPGVGCQPLPALAPGGDAAGVLAWVADYRDGIPVALVGHEPDLGEWIARAVSGEPGPGFPLRKAGMACIEFPDRVRFGEGRLRWLLQPKQLRRLASESG</sequence>
<proteinExistence type="predicted"/>
<dbReference type="OrthoDB" id="9810154at2"/>
<dbReference type="EMBL" id="QFFI01000029">
    <property type="protein sequence ID" value="PWG61633.1"/>
    <property type="molecule type" value="Genomic_DNA"/>
</dbReference>
<accession>A0A2U2MXX2</accession>
<evidence type="ECO:0000313" key="2">
    <source>
        <dbReference type="Proteomes" id="UP000245474"/>
    </source>
</evidence>
<keyword evidence="2" id="KW-1185">Reference proteome</keyword>
<evidence type="ECO:0000313" key="1">
    <source>
        <dbReference type="EMBL" id="PWG61633.1"/>
    </source>
</evidence>
<dbReference type="SUPFAM" id="SSF53254">
    <property type="entry name" value="Phosphoglycerate mutase-like"/>
    <property type="match status" value="1"/>
</dbReference>
<protein>
    <submittedName>
        <fullName evidence="1">Phosphohistidine phosphatase</fullName>
    </submittedName>
</protein>
<name>A0A2U2MXX2_9GAMM</name>
<dbReference type="Proteomes" id="UP000245474">
    <property type="component" value="Unassembled WGS sequence"/>
</dbReference>
<dbReference type="AlphaFoldDB" id="A0A2U2MXX2"/>
<dbReference type="InterPro" id="IPR029033">
    <property type="entry name" value="His_PPase_superfam"/>
</dbReference>
<organism evidence="1 2">
    <name type="scientific">Sediminicurvatus halobius</name>
    <dbReference type="NCBI Taxonomy" id="2182432"/>
    <lineage>
        <taxon>Bacteria</taxon>
        <taxon>Pseudomonadati</taxon>
        <taxon>Pseudomonadota</taxon>
        <taxon>Gammaproteobacteria</taxon>
        <taxon>Chromatiales</taxon>
        <taxon>Ectothiorhodospiraceae</taxon>
        <taxon>Sediminicurvatus</taxon>
    </lineage>
</organism>
<reference evidence="1 2" key="1">
    <citation type="submission" date="2018-05" db="EMBL/GenBank/DDBJ databases">
        <title>Spiribacter halobius sp. nov., a moderately halophilic bacterium isolated from marine solar saltern.</title>
        <authorList>
            <person name="Zheng W.-S."/>
            <person name="Lu D.-C."/>
            <person name="Du Z.-J."/>
        </authorList>
    </citation>
    <scope>NUCLEOTIDE SEQUENCE [LARGE SCALE GENOMIC DNA]</scope>
    <source>
        <strain evidence="1 2">E85</strain>
    </source>
</reference>